<sequence length="105" mass="12232">MSEGLRITPSNPVRKLGRMDYERCAALHNEIYRLSWRGYPQGSHITWWEYFSPSPEIAETLDPSLIEFLRLALFDPKDSSSDWTDRPALFFWICGLNGPDAFFET</sequence>
<proteinExistence type="predicted"/>
<dbReference type="EMBL" id="ML737114">
    <property type="protein sequence ID" value="KAE8346998.1"/>
    <property type="molecule type" value="Genomic_DNA"/>
</dbReference>
<dbReference type="EMBL" id="NEXV01000598">
    <property type="protein sequence ID" value="PIG80753.1"/>
    <property type="molecule type" value="Genomic_DNA"/>
</dbReference>
<dbReference type="OrthoDB" id="3029470at2759"/>
<dbReference type="Proteomes" id="UP000231358">
    <property type="component" value="Unassembled WGS sequence"/>
</dbReference>
<keyword evidence="3" id="KW-1185">Reference proteome</keyword>
<dbReference type="Proteomes" id="UP000325558">
    <property type="component" value="Unassembled WGS sequence"/>
</dbReference>
<gene>
    <name evidence="2" type="ORF">AARAC_006531</name>
    <name evidence="1" type="ORF">BDV24DRAFT_157992</name>
</gene>
<evidence type="ECO:0000313" key="2">
    <source>
        <dbReference type="EMBL" id="PIG80753.1"/>
    </source>
</evidence>
<dbReference type="AlphaFoldDB" id="A0A2G7FJM3"/>
<dbReference type="STRING" id="656916.A0A2G7FJM3"/>
<name>A0A2G7FJM3_9EURO</name>
<organism evidence="2 3">
    <name type="scientific">Aspergillus arachidicola</name>
    <dbReference type="NCBI Taxonomy" id="656916"/>
    <lineage>
        <taxon>Eukaryota</taxon>
        <taxon>Fungi</taxon>
        <taxon>Dikarya</taxon>
        <taxon>Ascomycota</taxon>
        <taxon>Pezizomycotina</taxon>
        <taxon>Eurotiomycetes</taxon>
        <taxon>Eurotiomycetidae</taxon>
        <taxon>Eurotiales</taxon>
        <taxon>Aspergillaceae</taxon>
        <taxon>Aspergillus</taxon>
        <taxon>Aspergillus subgen. Circumdati</taxon>
    </lineage>
</organism>
<protein>
    <submittedName>
        <fullName evidence="2">Uncharacterized protein</fullName>
    </submittedName>
</protein>
<accession>A0A2G7FJM3</accession>
<reference evidence="2 3" key="1">
    <citation type="submission" date="2017-05" db="EMBL/GenBank/DDBJ databases">
        <title>Genome sequence for an aflatoxigenic pathogen of Argentinian peanut, Aspergillus arachidicola.</title>
        <authorList>
            <person name="Moore G."/>
            <person name="Beltz S.B."/>
            <person name="Mack B.M."/>
        </authorList>
    </citation>
    <scope>NUCLEOTIDE SEQUENCE [LARGE SCALE GENOMIC DNA]</scope>
    <source>
        <strain evidence="2 3">CBS 117610</strain>
    </source>
</reference>
<evidence type="ECO:0000313" key="3">
    <source>
        <dbReference type="Proteomes" id="UP000231358"/>
    </source>
</evidence>
<evidence type="ECO:0000313" key="1">
    <source>
        <dbReference type="EMBL" id="KAE8346998.1"/>
    </source>
</evidence>
<reference evidence="1" key="2">
    <citation type="submission" date="2019-04" db="EMBL/GenBank/DDBJ databases">
        <title>Friends and foes A comparative genomics study of 23 Aspergillus species from section Flavi.</title>
        <authorList>
            <consortium name="DOE Joint Genome Institute"/>
            <person name="Kjaerbolling I."/>
            <person name="Vesth T."/>
            <person name="Frisvad J.C."/>
            <person name="Nybo J.L."/>
            <person name="Theobald S."/>
            <person name="Kildgaard S."/>
            <person name="Isbrandt T."/>
            <person name="Kuo A."/>
            <person name="Sato A."/>
            <person name="Lyhne E.K."/>
            <person name="Kogle M.E."/>
            <person name="Wiebenga A."/>
            <person name="Kun R.S."/>
            <person name="Lubbers R.J."/>
            <person name="Makela M.R."/>
            <person name="Barry K."/>
            <person name="Chovatia M."/>
            <person name="Clum A."/>
            <person name="Daum C."/>
            <person name="Haridas S."/>
            <person name="He G."/>
            <person name="LaButti K."/>
            <person name="Lipzen A."/>
            <person name="Mondo S."/>
            <person name="Riley R."/>
            <person name="Salamov A."/>
            <person name="Simmons B.A."/>
            <person name="Magnuson J.K."/>
            <person name="Henrissat B."/>
            <person name="Mortensen U.H."/>
            <person name="Larsen T.O."/>
            <person name="Devries R.P."/>
            <person name="Grigoriev I.V."/>
            <person name="Machida M."/>
            <person name="Baker S.E."/>
            <person name="Andersen M.R."/>
        </authorList>
    </citation>
    <scope>NUCLEOTIDE SEQUENCE</scope>
    <source>
        <strain evidence="1">CBS 117612</strain>
    </source>
</reference>